<keyword evidence="3" id="KW-1185">Reference proteome</keyword>
<sequence length="502" mass="55664">MEEDWESSDEEYAPIVATAWGDQAGTNTTTTTAENNENEDNTPKSWNDLIDPTFKVQANGLGGGNLHRKGRNYKPVDEQVILNQRHRIPNPPKKKKGESRTKRGGGGPPLTKLRSVSSQSRKPERTAQPPLSTTRRPPPSGNNAWTSGSLVDVPFWEQQDNSKDNYSNNSTSTTNTTMGREGGKVASSGWSNWGAQQQQQEQRSNVSTSWDTNASQASKSNSGTQRASVPDSWDNPNWNATSQQQGQKQQQQWSSSNNNTSSNNGWNHKPDVPTSWGNVATETPKEAPRQPPSTQRNGSNADSNSSLPARPALMRPPPGLFKNAIANISEKSRPPGLSPIPLHHRSTNLSQPHQQQQQQHIMPQQQQPSQVYSPQPQQPQQILPSQQYQEEHQRSATTPDSTMATSSPSSLQSPTEPRQSTKPTTSGKKNPVVITINIELETGKKIPVSLRMHDDPHVLAQQFSFANNIHDINVTNALKDLFSKQQNYAIQKRNVHNNHRRN</sequence>
<accession>A0A8H7S2A0</accession>
<feature type="compositionally biased region" description="Low complexity" evidence="1">
    <location>
        <begin position="349"/>
        <end position="388"/>
    </location>
</feature>
<feature type="compositionally biased region" description="Acidic residues" evidence="1">
    <location>
        <begin position="1"/>
        <end position="12"/>
    </location>
</feature>
<feature type="compositionally biased region" description="Polar residues" evidence="1">
    <location>
        <begin position="203"/>
        <end position="227"/>
    </location>
</feature>
<feature type="compositionally biased region" description="Low complexity" evidence="1">
    <location>
        <begin position="26"/>
        <end position="35"/>
    </location>
</feature>
<reference evidence="2 3" key="1">
    <citation type="submission" date="2020-12" db="EMBL/GenBank/DDBJ databases">
        <title>Metabolic potential, ecology and presence of endohyphal bacteria is reflected in genomic diversity of Mucoromycotina.</title>
        <authorList>
            <person name="Muszewska A."/>
            <person name="Okrasinska A."/>
            <person name="Steczkiewicz K."/>
            <person name="Drgas O."/>
            <person name="Orlowska M."/>
            <person name="Perlinska-Lenart U."/>
            <person name="Aleksandrzak-Piekarczyk T."/>
            <person name="Szatraj K."/>
            <person name="Zielenkiewicz U."/>
            <person name="Pilsyk S."/>
            <person name="Malc E."/>
            <person name="Mieczkowski P."/>
            <person name="Kruszewska J.S."/>
            <person name="Biernat P."/>
            <person name="Pawlowska J."/>
        </authorList>
    </citation>
    <scope>NUCLEOTIDE SEQUENCE [LARGE SCALE GENOMIC DNA]</scope>
    <source>
        <strain evidence="2 3">CBS 142.35</strain>
    </source>
</reference>
<dbReference type="OrthoDB" id="2273669at2759"/>
<dbReference type="AlphaFoldDB" id="A0A8H7S2A0"/>
<evidence type="ECO:0000313" key="2">
    <source>
        <dbReference type="EMBL" id="KAG2220863.1"/>
    </source>
</evidence>
<protein>
    <submittedName>
        <fullName evidence="2">Uncharacterized protein</fullName>
    </submittedName>
</protein>
<feature type="compositionally biased region" description="Basic residues" evidence="1">
    <location>
        <begin position="84"/>
        <end position="97"/>
    </location>
</feature>
<evidence type="ECO:0000256" key="1">
    <source>
        <dbReference type="SAM" id="MobiDB-lite"/>
    </source>
</evidence>
<proteinExistence type="predicted"/>
<feature type="compositionally biased region" description="Low complexity" evidence="1">
    <location>
        <begin position="167"/>
        <end position="177"/>
    </location>
</feature>
<feature type="compositionally biased region" description="Polar residues" evidence="1">
    <location>
        <begin position="395"/>
        <end position="428"/>
    </location>
</feature>
<name>A0A8H7S2A0_9FUNG</name>
<dbReference type="Proteomes" id="UP000646827">
    <property type="component" value="Unassembled WGS sequence"/>
</dbReference>
<comment type="caution">
    <text evidence="2">The sequence shown here is derived from an EMBL/GenBank/DDBJ whole genome shotgun (WGS) entry which is preliminary data.</text>
</comment>
<feature type="compositionally biased region" description="Polar residues" evidence="1">
    <location>
        <begin position="292"/>
        <end position="306"/>
    </location>
</feature>
<dbReference type="EMBL" id="JAEPRB010000127">
    <property type="protein sequence ID" value="KAG2220863.1"/>
    <property type="molecule type" value="Genomic_DNA"/>
</dbReference>
<gene>
    <name evidence="2" type="ORF">INT45_010925</name>
</gene>
<feature type="compositionally biased region" description="Low complexity" evidence="1">
    <location>
        <begin position="241"/>
        <end position="267"/>
    </location>
</feature>
<organism evidence="2 3">
    <name type="scientific">Circinella minor</name>
    <dbReference type="NCBI Taxonomy" id="1195481"/>
    <lineage>
        <taxon>Eukaryota</taxon>
        <taxon>Fungi</taxon>
        <taxon>Fungi incertae sedis</taxon>
        <taxon>Mucoromycota</taxon>
        <taxon>Mucoromycotina</taxon>
        <taxon>Mucoromycetes</taxon>
        <taxon>Mucorales</taxon>
        <taxon>Lichtheimiaceae</taxon>
        <taxon>Circinella</taxon>
    </lineage>
</organism>
<evidence type="ECO:0000313" key="3">
    <source>
        <dbReference type="Proteomes" id="UP000646827"/>
    </source>
</evidence>
<feature type="region of interest" description="Disordered" evidence="1">
    <location>
        <begin position="1"/>
        <end position="430"/>
    </location>
</feature>